<evidence type="ECO:0000256" key="26">
    <source>
        <dbReference type="ARBA" id="ARBA00052691"/>
    </source>
</evidence>
<evidence type="ECO:0000256" key="10">
    <source>
        <dbReference type="ARBA" id="ARBA00048074"/>
    </source>
</evidence>
<dbReference type="NCBIfam" id="NF007817">
    <property type="entry name" value="PRK10526.1"/>
    <property type="match status" value="1"/>
</dbReference>
<evidence type="ECO:0000256" key="22">
    <source>
        <dbReference type="ARBA" id="ARBA00051478"/>
    </source>
</evidence>
<evidence type="ECO:0000256" key="15">
    <source>
        <dbReference type="ARBA" id="ARBA00050629"/>
    </source>
</evidence>
<dbReference type="Pfam" id="PF13622">
    <property type="entry name" value="4HBT_3"/>
    <property type="match status" value="1"/>
</dbReference>
<evidence type="ECO:0000256" key="13">
    <source>
        <dbReference type="ARBA" id="ARBA00050380"/>
    </source>
</evidence>
<evidence type="ECO:0000256" key="28">
    <source>
        <dbReference type="ARBA" id="ARBA00071120"/>
    </source>
</evidence>
<dbReference type="InterPro" id="IPR042171">
    <property type="entry name" value="Acyl-CoA_hotdog"/>
</dbReference>
<comment type="catalytic activity">
    <reaction evidence="15">
        <text>(2E)-dodecenoyl-CoA + H2O = (2E)-dodecenoate + CoA + H(+)</text>
        <dbReference type="Rhea" id="RHEA:65212"/>
        <dbReference type="ChEBI" id="CHEBI:15377"/>
        <dbReference type="ChEBI" id="CHEBI:15378"/>
        <dbReference type="ChEBI" id="CHEBI:57287"/>
        <dbReference type="ChEBI" id="CHEBI:57330"/>
        <dbReference type="ChEBI" id="CHEBI:84274"/>
    </reaction>
    <physiologicalReaction direction="left-to-right" evidence="15">
        <dbReference type="Rhea" id="RHEA:65213"/>
    </physiologicalReaction>
</comment>
<comment type="catalytic activity">
    <reaction evidence="23">
        <text>(3R)-3-hydroxybutanoyl-CoA + H2O = (R)-3-hydroxybutanoate + CoA + H(+)</text>
        <dbReference type="Rhea" id="RHEA:65204"/>
        <dbReference type="ChEBI" id="CHEBI:10983"/>
        <dbReference type="ChEBI" id="CHEBI:15377"/>
        <dbReference type="ChEBI" id="CHEBI:15378"/>
        <dbReference type="ChEBI" id="CHEBI:57287"/>
        <dbReference type="ChEBI" id="CHEBI:57315"/>
    </reaction>
    <physiologicalReaction direction="left-to-right" evidence="23">
        <dbReference type="Rhea" id="RHEA:65205"/>
    </physiologicalReaction>
</comment>
<comment type="subunit">
    <text evidence="3">Homotetramer.</text>
</comment>
<comment type="catalytic activity">
    <reaction evidence="20">
        <text>a fatty acyl-CoA + H2O = a fatty acid + CoA + H(+)</text>
        <dbReference type="Rhea" id="RHEA:16781"/>
        <dbReference type="ChEBI" id="CHEBI:15377"/>
        <dbReference type="ChEBI" id="CHEBI:15378"/>
        <dbReference type="ChEBI" id="CHEBI:28868"/>
        <dbReference type="ChEBI" id="CHEBI:57287"/>
        <dbReference type="ChEBI" id="CHEBI:77636"/>
        <dbReference type="EC" id="3.1.2.20"/>
    </reaction>
    <physiologicalReaction direction="left-to-right" evidence="20">
        <dbReference type="Rhea" id="RHEA:16782"/>
    </physiologicalReaction>
</comment>
<dbReference type="GO" id="GO:0005829">
    <property type="term" value="C:cytosol"/>
    <property type="evidence" value="ECO:0007669"/>
    <property type="project" value="TreeGrafter"/>
</dbReference>
<comment type="catalytic activity">
    <reaction evidence="21">
        <text>3-oxododecanoyl-CoA + H2O = 3-oxododecanoate + CoA + H(+)</text>
        <dbReference type="Rhea" id="RHEA:65216"/>
        <dbReference type="ChEBI" id="CHEBI:15377"/>
        <dbReference type="ChEBI" id="CHEBI:15378"/>
        <dbReference type="ChEBI" id="CHEBI:29743"/>
        <dbReference type="ChEBI" id="CHEBI:57287"/>
        <dbReference type="ChEBI" id="CHEBI:62615"/>
    </reaction>
    <physiologicalReaction direction="left-to-right" evidence="21">
        <dbReference type="Rhea" id="RHEA:65217"/>
    </physiologicalReaction>
</comment>
<sequence length="288" mass="32571">MSDVLQNLLTLLHLEKIDTHRFRGQSQNLGLKQLFGGQVVGQALSAAKQTVLPERKVHSCHSYFLRPGDSHQPIDYEVEIIRDGNSFSTRRVSAIQNAQTIFYMTASYQSHEDGFDHQAAIMPDVPPPESLVSETDIARKFAHLLSEPMKSIFCNEMPIEMRPVKYHNLLKAEIDKPIRHVWLRANGIMPDDPGIHKYLLGYASDFNFLPTALQPHGVALLQPGMQVATIDHSIWFHRTFRMDDWLLYAVESPSASGARGFVRGQFFTRSGLLVASTCQEGVMRFHKS</sequence>
<comment type="catalytic activity">
    <reaction evidence="10">
        <text>dodecanoyl-CoA + H2O = dodecanoate + CoA + H(+)</text>
        <dbReference type="Rhea" id="RHEA:30135"/>
        <dbReference type="ChEBI" id="CHEBI:15377"/>
        <dbReference type="ChEBI" id="CHEBI:15378"/>
        <dbReference type="ChEBI" id="CHEBI:18262"/>
        <dbReference type="ChEBI" id="CHEBI:57287"/>
        <dbReference type="ChEBI" id="CHEBI:57375"/>
    </reaction>
    <physiologicalReaction direction="left-to-right" evidence="10">
        <dbReference type="Rhea" id="RHEA:30136"/>
    </physiologicalReaction>
</comment>
<dbReference type="CDD" id="cd03445">
    <property type="entry name" value="Thioesterase_II_repeat2"/>
    <property type="match status" value="1"/>
</dbReference>
<dbReference type="InterPro" id="IPR003703">
    <property type="entry name" value="Acyl_CoA_thio"/>
</dbReference>
<evidence type="ECO:0000256" key="2">
    <source>
        <dbReference type="ARBA" id="ARBA00006538"/>
    </source>
</evidence>
<comment type="similarity">
    <text evidence="2">Belongs to the C/M/P thioester hydrolase family.</text>
</comment>
<organism evidence="32 33">
    <name type="scientific">Limnobaculum parvum</name>
    <dbReference type="NCBI Taxonomy" id="2172103"/>
    <lineage>
        <taxon>Bacteria</taxon>
        <taxon>Pseudomonadati</taxon>
        <taxon>Pseudomonadota</taxon>
        <taxon>Gammaproteobacteria</taxon>
        <taxon>Enterobacterales</taxon>
        <taxon>Budviciaceae</taxon>
        <taxon>Limnobaculum</taxon>
    </lineage>
</organism>
<comment type="catalytic activity">
    <reaction evidence="13">
        <text>4-methylpentanoyl-CoA + H2O = 4-methylpentanoate + CoA + H(+)</text>
        <dbReference type="Rhea" id="RHEA:55064"/>
        <dbReference type="ChEBI" id="CHEBI:15377"/>
        <dbReference type="ChEBI" id="CHEBI:15378"/>
        <dbReference type="ChEBI" id="CHEBI:57287"/>
        <dbReference type="ChEBI" id="CHEBI:74904"/>
        <dbReference type="ChEBI" id="CHEBI:131445"/>
    </reaction>
    <physiologicalReaction direction="left-to-right" evidence="13">
        <dbReference type="Rhea" id="RHEA:55065"/>
    </physiologicalReaction>
</comment>
<comment type="catalytic activity">
    <reaction evidence="16">
        <text>3-hydroxydodecanoyl-CoA + H2O = 3-hydroxydodecanoate + CoA + H(+)</text>
        <dbReference type="Rhea" id="RHEA:65232"/>
        <dbReference type="ChEBI" id="CHEBI:15377"/>
        <dbReference type="ChEBI" id="CHEBI:15378"/>
        <dbReference type="ChEBI" id="CHEBI:57287"/>
        <dbReference type="ChEBI" id="CHEBI:76616"/>
        <dbReference type="ChEBI" id="CHEBI:156383"/>
    </reaction>
    <physiologicalReaction direction="left-to-right" evidence="16">
        <dbReference type="Rhea" id="RHEA:65233"/>
    </physiologicalReaction>
</comment>
<evidence type="ECO:0000256" key="12">
    <source>
        <dbReference type="ARBA" id="ARBA00050199"/>
    </source>
</evidence>
<evidence type="ECO:0000313" key="32">
    <source>
        <dbReference type="EMBL" id="AWH87840.1"/>
    </source>
</evidence>
<evidence type="ECO:0000256" key="11">
    <source>
        <dbReference type="ARBA" id="ARBA00048180"/>
    </source>
</evidence>
<comment type="catalytic activity">
    <reaction evidence="1">
        <text>butanoyl-CoA + H2O = butanoate + CoA + H(+)</text>
        <dbReference type="Rhea" id="RHEA:40111"/>
        <dbReference type="ChEBI" id="CHEBI:15377"/>
        <dbReference type="ChEBI" id="CHEBI:15378"/>
        <dbReference type="ChEBI" id="CHEBI:17968"/>
        <dbReference type="ChEBI" id="CHEBI:57287"/>
        <dbReference type="ChEBI" id="CHEBI:57371"/>
    </reaction>
    <physiologicalReaction direction="left-to-right" evidence="1">
        <dbReference type="Rhea" id="RHEA:40112"/>
    </physiologicalReaction>
</comment>
<keyword evidence="5" id="KW-0443">Lipid metabolism</keyword>
<dbReference type="PANTHER" id="PTHR11066">
    <property type="entry name" value="ACYL-COA THIOESTERASE"/>
    <property type="match status" value="1"/>
</dbReference>
<comment type="catalytic activity">
    <reaction evidence="19">
        <text>(3Z,5E)-dodecadienoyl-CoA + H2O = (3Z,5E)-dodecadienoate + CoA + H(+)</text>
        <dbReference type="Rhea" id="RHEA:65172"/>
        <dbReference type="ChEBI" id="CHEBI:15377"/>
        <dbReference type="ChEBI" id="CHEBI:15378"/>
        <dbReference type="ChEBI" id="CHEBI:57287"/>
        <dbReference type="ChEBI" id="CHEBI:156333"/>
        <dbReference type="ChEBI" id="CHEBI:156334"/>
    </reaction>
    <physiologicalReaction direction="left-to-right" evidence="19">
        <dbReference type="Rhea" id="RHEA:65173"/>
    </physiologicalReaction>
</comment>
<comment type="catalytic activity">
    <reaction evidence="8">
        <text>octanoyl-CoA + H2O = octanoate + CoA + H(+)</text>
        <dbReference type="Rhea" id="RHEA:30143"/>
        <dbReference type="ChEBI" id="CHEBI:15377"/>
        <dbReference type="ChEBI" id="CHEBI:15378"/>
        <dbReference type="ChEBI" id="CHEBI:25646"/>
        <dbReference type="ChEBI" id="CHEBI:57287"/>
        <dbReference type="ChEBI" id="CHEBI:57386"/>
    </reaction>
    <physiologicalReaction direction="left-to-right" evidence="8">
        <dbReference type="Rhea" id="RHEA:30144"/>
    </physiologicalReaction>
</comment>
<comment type="catalytic activity">
    <reaction evidence="25">
        <text>(3S)-3-hydroxybutanoyl-CoA + H2O = (S)-3-hydroxybutanoate + CoA + H(+)</text>
        <dbReference type="Rhea" id="RHEA:65208"/>
        <dbReference type="ChEBI" id="CHEBI:11047"/>
        <dbReference type="ChEBI" id="CHEBI:15377"/>
        <dbReference type="ChEBI" id="CHEBI:15378"/>
        <dbReference type="ChEBI" id="CHEBI:57287"/>
        <dbReference type="ChEBI" id="CHEBI:57316"/>
    </reaction>
    <physiologicalReaction direction="left-to-right" evidence="25">
        <dbReference type="Rhea" id="RHEA:65209"/>
    </physiologicalReaction>
</comment>
<comment type="catalytic activity">
    <reaction evidence="22">
        <text>octadecanoyl-CoA + H2O = octadecanoate + CoA + H(+)</text>
        <dbReference type="Rhea" id="RHEA:30139"/>
        <dbReference type="ChEBI" id="CHEBI:15377"/>
        <dbReference type="ChEBI" id="CHEBI:15378"/>
        <dbReference type="ChEBI" id="CHEBI:25629"/>
        <dbReference type="ChEBI" id="CHEBI:57287"/>
        <dbReference type="ChEBI" id="CHEBI:57394"/>
    </reaction>
    <physiologicalReaction direction="left-to-right" evidence="22">
        <dbReference type="Rhea" id="RHEA:30140"/>
    </physiologicalReaction>
</comment>
<dbReference type="SUPFAM" id="SSF54637">
    <property type="entry name" value="Thioesterase/thiol ester dehydrase-isomerase"/>
    <property type="match status" value="2"/>
</dbReference>
<evidence type="ECO:0000256" key="20">
    <source>
        <dbReference type="ARBA" id="ARBA00050943"/>
    </source>
</evidence>
<evidence type="ECO:0000256" key="8">
    <source>
        <dbReference type="ARBA" id="ARBA00047588"/>
    </source>
</evidence>
<dbReference type="GO" id="GO:0009062">
    <property type="term" value="P:fatty acid catabolic process"/>
    <property type="evidence" value="ECO:0007669"/>
    <property type="project" value="TreeGrafter"/>
</dbReference>
<comment type="catalytic activity">
    <reaction evidence="24">
        <text>(3R)-3-hydroxypentanoyl-CoA + H2O = (3R)-3-hydroxypentanoate + CoA + H(+)</text>
        <dbReference type="Rhea" id="RHEA:55084"/>
        <dbReference type="ChEBI" id="CHEBI:15377"/>
        <dbReference type="ChEBI" id="CHEBI:15378"/>
        <dbReference type="ChEBI" id="CHEBI:57287"/>
        <dbReference type="ChEBI" id="CHEBI:138587"/>
        <dbReference type="ChEBI" id="CHEBI:138588"/>
    </reaction>
    <physiologicalReaction direction="left-to-right" evidence="24">
        <dbReference type="Rhea" id="RHEA:55085"/>
    </physiologicalReaction>
</comment>
<evidence type="ECO:0000256" key="1">
    <source>
        <dbReference type="ARBA" id="ARBA00000295"/>
    </source>
</evidence>
<comment type="catalytic activity">
    <reaction evidence="11">
        <text>tetradecanoyl-CoA + H2O = tetradecanoate + CoA + H(+)</text>
        <dbReference type="Rhea" id="RHEA:40119"/>
        <dbReference type="ChEBI" id="CHEBI:15377"/>
        <dbReference type="ChEBI" id="CHEBI:15378"/>
        <dbReference type="ChEBI" id="CHEBI:30807"/>
        <dbReference type="ChEBI" id="CHEBI:57287"/>
        <dbReference type="ChEBI" id="CHEBI:57385"/>
    </reaction>
    <physiologicalReaction direction="left-to-right" evidence="11">
        <dbReference type="Rhea" id="RHEA:40120"/>
    </physiologicalReaction>
</comment>
<evidence type="ECO:0000256" key="14">
    <source>
        <dbReference type="ARBA" id="ARBA00050558"/>
    </source>
</evidence>
<evidence type="ECO:0000256" key="5">
    <source>
        <dbReference type="ARBA" id="ARBA00023098"/>
    </source>
</evidence>
<comment type="function">
    <text evidence="27">Thioesterase that has relatively broad substrate specificity, hydrolyzing primarily medium- and long-chain acyl-CoA substrates to free fatty acids and CoA. Functions in the thioesterase-dependent pathway of beta-oxidation of oleate and conjugated linoleate ((9Z,11E)-octadecadienoate or CLA), which provides all energy and carbon precursors required for the growth of E.coli. Thus, supports growth on oleate or conjugated linoleate as the sole source of carbon by hydrolyzing 3,5-tetradecadienoyl-CoA, the terminal metabolite of oleate beta-oxidation via the alternative thioesterase-dependent pathway, and 3,5-dodecadienoyl-CoA, the end product of CLA beta-oxidation, respectively. Seems to be involved in 3-hydroxyalkanoate production in E.coli.</text>
</comment>
<dbReference type="CDD" id="cd03444">
    <property type="entry name" value="Thioesterase_II_repeat1"/>
    <property type="match status" value="1"/>
</dbReference>
<evidence type="ECO:0000256" key="3">
    <source>
        <dbReference type="ARBA" id="ARBA00011881"/>
    </source>
</evidence>
<accession>A0A2Y9TWC3</accession>
<dbReference type="NCBIfam" id="TIGR00189">
    <property type="entry name" value="tesB"/>
    <property type="match status" value="1"/>
</dbReference>
<keyword evidence="33" id="KW-1185">Reference proteome</keyword>
<dbReference type="GO" id="GO:0006637">
    <property type="term" value="P:acyl-CoA metabolic process"/>
    <property type="evidence" value="ECO:0007669"/>
    <property type="project" value="InterPro"/>
</dbReference>
<evidence type="ECO:0000256" key="4">
    <source>
        <dbReference type="ARBA" id="ARBA00022801"/>
    </source>
</evidence>
<comment type="catalytic activity">
    <reaction evidence="17">
        <text>(3S)-3-hydroxypentanoyl-CoA + H2O = (3S)-3-hydroxypentanoate + CoA + H(+)</text>
        <dbReference type="Rhea" id="RHEA:55096"/>
        <dbReference type="ChEBI" id="CHEBI:15377"/>
        <dbReference type="ChEBI" id="CHEBI:15378"/>
        <dbReference type="ChEBI" id="CHEBI:57287"/>
        <dbReference type="ChEBI" id="CHEBI:138607"/>
        <dbReference type="ChEBI" id="CHEBI:138608"/>
    </reaction>
    <physiologicalReaction direction="left-to-right" evidence="17">
        <dbReference type="Rhea" id="RHEA:55097"/>
    </physiologicalReaction>
</comment>
<dbReference type="Proteomes" id="UP000244908">
    <property type="component" value="Chromosome"/>
</dbReference>
<dbReference type="RefSeq" id="WP_108899922.1">
    <property type="nucleotide sequence ID" value="NZ_CP029185.2"/>
</dbReference>
<evidence type="ECO:0000256" key="16">
    <source>
        <dbReference type="ARBA" id="ARBA00050660"/>
    </source>
</evidence>
<dbReference type="KEGG" id="lpv:HYN51_04265"/>
<reference evidence="32 33" key="1">
    <citation type="journal article" date="2019" name="Int. J. Syst. Evol. Microbiol.">
        <title>Limnobaculum parvum gen. nov., sp. nov., isolated from a freshwater lake.</title>
        <authorList>
            <person name="Baek C."/>
            <person name="Shin S.K."/>
            <person name="Yi H."/>
        </authorList>
    </citation>
    <scope>NUCLEOTIDE SEQUENCE [LARGE SCALE GENOMIC DNA]</scope>
    <source>
        <strain evidence="32 33">HYN0051</strain>
    </source>
</reference>
<dbReference type="FunFam" id="2.40.160.210:FF:000001">
    <property type="entry name" value="Acyl-CoA thioesterase II"/>
    <property type="match status" value="1"/>
</dbReference>
<evidence type="ECO:0000256" key="27">
    <source>
        <dbReference type="ARBA" id="ARBA00055321"/>
    </source>
</evidence>
<dbReference type="Gene3D" id="2.40.160.210">
    <property type="entry name" value="Acyl-CoA thioesterase, double hotdog domain"/>
    <property type="match status" value="1"/>
</dbReference>
<gene>
    <name evidence="32" type="ORF">HYN51_04265</name>
</gene>
<feature type="domain" description="Acyl-CoA thioesterase 2 C-terminal" evidence="30">
    <location>
        <begin position="150"/>
        <end position="282"/>
    </location>
</feature>
<comment type="catalytic activity">
    <reaction evidence="18">
        <text>pentanoyl-CoA + H2O = pentanoate + CoA + H(+)</text>
        <dbReference type="Rhea" id="RHEA:55052"/>
        <dbReference type="ChEBI" id="CHEBI:15377"/>
        <dbReference type="ChEBI" id="CHEBI:15378"/>
        <dbReference type="ChEBI" id="CHEBI:31011"/>
        <dbReference type="ChEBI" id="CHEBI:57287"/>
        <dbReference type="ChEBI" id="CHEBI:57389"/>
    </reaction>
    <physiologicalReaction direction="left-to-right" evidence="18">
        <dbReference type="Rhea" id="RHEA:55053"/>
    </physiologicalReaction>
</comment>
<comment type="catalytic activity">
    <reaction evidence="12">
        <text>hexanoyl-CoA + H2O = hexanoate + CoA + H(+)</text>
        <dbReference type="Rhea" id="RHEA:40115"/>
        <dbReference type="ChEBI" id="CHEBI:15377"/>
        <dbReference type="ChEBI" id="CHEBI:15378"/>
        <dbReference type="ChEBI" id="CHEBI:17120"/>
        <dbReference type="ChEBI" id="CHEBI:57287"/>
        <dbReference type="ChEBI" id="CHEBI:62620"/>
    </reaction>
    <physiologicalReaction direction="left-to-right" evidence="12">
        <dbReference type="Rhea" id="RHEA:40116"/>
    </physiologicalReaction>
</comment>
<evidence type="ECO:0000256" key="29">
    <source>
        <dbReference type="ARBA" id="ARBA00079653"/>
    </source>
</evidence>
<dbReference type="GO" id="GO:0047617">
    <property type="term" value="F:fatty acyl-CoA hydrolase activity"/>
    <property type="evidence" value="ECO:0007669"/>
    <property type="project" value="UniProtKB-EC"/>
</dbReference>
<evidence type="ECO:0000256" key="23">
    <source>
        <dbReference type="ARBA" id="ARBA00051737"/>
    </source>
</evidence>
<evidence type="ECO:0000256" key="7">
    <source>
        <dbReference type="ARBA" id="ARBA00038894"/>
    </source>
</evidence>
<evidence type="ECO:0000256" key="24">
    <source>
        <dbReference type="ARBA" id="ARBA00051978"/>
    </source>
</evidence>
<dbReference type="OrthoDB" id="9781019at2"/>
<evidence type="ECO:0000256" key="21">
    <source>
        <dbReference type="ARBA" id="ARBA00051093"/>
    </source>
</evidence>
<comment type="catalytic activity">
    <reaction evidence="14">
        <text>(3E,5Z)-tetradecadienoyl-CoA + H2O = (3E,5Z)-tetradecadienoate + CoA + H(+)</text>
        <dbReference type="Rhea" id="RHEA:55044"/>
        <dbReference type="ChEBI" id="CHEBI:15377"/>
        <dbReference type="ChEBI" id="CHEBI:15378"/>
        <dbReference type="ChEBI" id="CHEBI:57287"/>
        <dbReference type="ChEBI" id="CHEBI:71586"/>
        <dbReference type="ChEBI" id="CHEBI:71590"/>
    </reaction>
    <physiologicalReaction direction="left-to-right" evidence="14">
        <dbReference type="Rhea" id="RHEA:55045"/>
    </physiologicalReaction>
</comment>
<feature type="domain" description="Acyl-CoA thioesterase-like N-terminal HotDog" evidence="31">
    <location>
        <begin position="34"/>
        <end position="108"/>
    </location>
</feature>
<dbReference type="InterPro" id="IPR049449">
    <property type="entry name" value="TesB_ACOT8-like_N"/>
</dbReference>
<comment type="catalytic activity">
    <reaction evidence="6">
        <text>(9Z)-octadecenoyl-CoA + H2O = (9Z)-octadecenoate + CoA + H(+)</text>
        <dbReference type="Rhea" id="RHEA:40139"/>
        <dbReference type="ChEBI" id="CHEBI:15377"/>
        <dbReference type="ChEBI" id="CHEBI:15378"/>
        <dbReference type="ChEBI" id="CHEBI:30823"/>
        <dbReference type="ChEBI" id="CHEBI:57287"/>
        <dbReference type="ChEBI" id="CHEBI:57387"/>
    </reaction>
    <physiologicalReaction direction="left-to-right" evidence="6">
        <dbReference type="Rhea" id="RHEA:40140"/>
    </physiologicalReaction>
</comment>
<evidence type="ECO:0000256" key="17">
    <source>
        <dbReference type="ARBA" id="ARBA00050803"/>
    </source>
</evidence>
<dbReference type="EMBL" id="CP029185">
    <property type="protein sequence ID" value="AWH87840.1"/>
    <property type="molecule type" value="Genomic_DNA"/>
</dbReference>
<proteinExistence type="inferred from homology"/>
<evidence type="ECO:0000256" key="18">
    <source>
        <dbReference type="ARBA" id="ARBA00050810"/>
    </source>
</evidence>
<evidence type="ECO:0000256" key="25">
    <source>
        <dbReference type="ARBA" id="ARBA00052191"/>
    </source>
</evidence>
<evidence type="ECO:0000259" key="31">
    <source>
        <dbReference type="Pfam" id="PF13622"/>
    </source>
</evidence>
<evidence type="ECO:0000259" key="30">
    <source>
        <dbReference type="Pfam" id="PF02551"/>
    </source>
</evidence>
<name>A0A2Y9TWC3_9GAMM</name>
<keyword evidence="4" id="KW-0378">Hydrolase</keyword>
<dbReference type="Pfam" id="PF02551">
    <property type="entry name" value="Acyl_CoA_thio"/>
    <property type="match status" value="1"/>
</dbReference>
<dbReference type="EC" id="3.1.2.20" evidence="7"/>
<comment type="catalytic activity">
    <reaction evidence="9">
        <text>decanoyl-CoA + H2O = decanoate + CoA + H(+)</text>
        <dbReference type="Rhea" id="RHEA:40059"/>
        <dbReference type="ChEBI" id="CHEBI:15377"/>
        <dbReference type="ChEBI" id="CHEBI:15378"/>
        <dbReference type="ChEBI" id="CHEBI:27689"/>
        <dbReference type="ChEBI" id="CHEBI:57287"/>
        <dbReference type="ChEBI" id="CHEBI:61430"/>
    </reaction>
    <physiologicalReaction direction="left-to-right" evidence="9">
        <dbReference type="Rhea" id="RHEA:40060"/>
    </physiologicalReaction>
</comment>
<dbReference type="InterPro" id="IPR025652">
    <property type="entry name" value="TesB_C"/>
</dbReference>
<evidence type="ECO:0000256" key="6">
    <source>
        <dbReference type="ARBA" id="ARBA00037002"/>
    </source>
</evidence>
<evidence type="ECO:0000256" key="19">
    <source>
        <dbReference type="ARBA" id="ARBA00050889"/>
    </source>
</evidence>
<protein>
    <recommendedName>
        <fullName evidence="28">Acyl-CoA thioesterase 2</fullName>
        <ecNumber evidence="7">3.1.2.20</ecNumber>
    </recommendedName>
    <alternativeName>
        <fullName evidence="29">Thioesterase II</fullName>
    </alternativeName>
</protein>
<evidence type="ECO:0000256" key="9">
    <source>
        <dbReference type="ARBA" id="ARBA00047969"/>
    </source>
</evidence>
<dbReference type="PANTHER" id="PTHR11066:SF34">
    <property type="entry name" value="ACYL-COENZYME A THIOESTERASE 8"/>
    <property type="match status" value="1"/>
</dbReference>
<comment type="catalytic activity">
    <reaction evidence="26">
        <text>hexadecanoyl-CoA + H2O = hexadecanoate + CoA + H(+)</text>
        <dbReference type="Rhea" id="RHEA:16645"/>
        <dbReference type="ChEBI" id="CHEBI:7896"/>
        <dbReference type="ChEBI" id="CHEBI:15377"/>
        <dbReference type="ChEBI" id="CHEBI:15378"/>
        <dbReference type="ChEBI" id="CHEBI:57287"/>
        <dbReference type="ChEBI" id="CHEBI:57379"/>
    </reaction>
    <physiologicalReaction direction="left-to-right" evidence="26">
        <dbReference type="Rhea" id="RHEA:16646"/>
    </physiologicalReaction>
</comment>
<dbReference type="AlphaFoldDB" id="A0A2Y9TWC3"/>
<evidence type="ECO:0000313" key="33">
    <source>
        <dbReference type="Proteomes" id="UP000244908"/>
    </source>
</evidence>
<dbReference type="InterPro" id="IPR029069">
    <property type="entry name" value="HotDog_dom_sf"/>
</dbReference>